<sequence length="90" mass="10319">MRCLNPQSVLFCQSLSLGPVFLRETTLIRVKLPVRACCFFCFGQRDSHCHRLVCLITASNEHRECGVIESLFPPFTRIETDNCMSIILKK</sequence>
<protein>
    <submittedName>
        <fullName evidence="1">Uncharacterized protein</fullName>
    </submittedName>
</protein>
<dbReference type="STRING" id="1238424.J07HQW1_01406"/>
<proteinExistence type="predicted"/>
<organism evidence="1 2">
    <name type="scientific">Haloquadratum walsbyi J07HQW1</name>
    <dbReference type="NCBI Taxonomy" id="1238424"/>
    <lineage>
        <taxon>Archaea</taxon>
        <taxon>Methanobacteriati</taxon>
        <taxon>Methanobacteriota</taxon>
        <taxon>Stenosarchaea group</taxon>
        <taxon>Halobacteria</taxon>
        <taxon>Halobacteriales</taxon>
        <taxon>Haloferacaceae</taxon>
        <taxon>Haloquadratum</taxon>
    </lineage>
</organism>
<name>U1PCT4_9EURY</name>
<dbReference type="EMBL" id="KE356560">
    <property type="protein sequence ID" value="ERG91372.1"/>
    <property type="molecule type" value="Genomic_DNA"/>
</dbReference>
<dbReference type="AlphaFoldDB" id="U1PCT4"/>
<evidence type="ECO:0000313" key="1">
    <source>
        <dbReference type="EMBL" id="ERG91372.1"/>
    </source>
</evidence>
<reference evidence="1 2" key="1">
    <citation type="journal article" date="2013" name="PLoS ONE">
        <title>Assembly-driven community genomics of a hypersaline microbial ecosystem.</title>
        <authorList>
            <person name="Podell S."/>
            <person name="Ugalde J.A."/>
            <person name="Narasingarao P."/>
            <person name="Banfield J.F."/>
            <person name="Heidelberg K.B."/>
            <person name="Allen E.E."/>
        </authorList>
    </citation>
    <scope>NUCLEOTIDE SEQUENCE [LARGE SCALE GENOMIC DNA]</scope>
    <source>
        <strain evidence="2">J07HQW1</strain>
    </source>
</reference>
<accession>U1PCT4</accession>
<dbReference type="Proteomes" id="UP000030649">
    <property type="component" value="Unassembled WGS sequence"/>
</dbReference>
<gene>
    <name evidence="1" type="ORF">J07HQW1_01406</name>
</gene>
<evidence type="ECO:0000313" key="2">
    <source>
        <dbReference type="Proteomes" id="UP000030649"/>
    </source>
</evidence>
<dbReference type="HOGENOM" id="CLU_2433788_0_0_2"/>